<name>A0AA38X3D1_9EURO</name>
<dbReference type="AlphaFoldDB" id="A0AA38X3D1"/>
<accession>A0AA38X3D1</accession>
<dbReference type="EMBL" id="JAPDRK010000015">
    <property type="protein sequence ID" value="KAJ9606027.1"/>
    <property type="molecule type" value="Genomic_DNA"/>
</dbReference>
<evidence type="ECO:0000256" key="3">
    <source>
        <dbReference type="ARBA" id="ARBA00022989"/>
    </source>
</evidence>
<protein>
    <recommendedName>
        <fullName evidence="6">Wax synthase domain-containing protein</fullName>
    </recommendedName>
</protein>
<feature type="transmembrane region" description="Helical" evidence="5">
    <location>
        <begin position="59"/>
        <end position="77"/>
    </location>
</feature>
<feature type="transmembrane region" description="Helical" evidence="5">
    <location>
        <begin position="353"/>
        <end position="372"/>
    </location>
</feature>
<evidence type="ECO:0000313" key="7">
    <source>
        <dbReference type="EMBL" id="KAJ9606027.1"/>
    </source>
</evidence>
<sequence length="421" mass="47715">MAFHSFCFYFVLANVFGLARLASPAGHRLTWTLSLITTSVLAFRHLGDIPISVDLASTLGLFIIIWNAHVLSIVMSLQQPIWTESSFCRPPQGRADDKASTVPPLNEQNGCRWKQAYKLLYNSRWIGTSTEVPGTRTIHVVPRKPVEGGRECDQAIWWNGRLEKYPMSPRIRFFVIQIRHLLVIAAVNRFVSATLTTPQHHAFQPLQIDDINVSYDAYFRRIGEVTARETAIRLATVLTFIWNAYANLSGLHAALSIIFVVLLGFDTPEEWPPLFGDLRKAVSIRRFWTGFWHSLAYRPYAAIAKFVLQSLLKLKTQSPLYQPGRNFIIFMCSGISHALVARQLIPCGAKEEIWWFAVNFAAVVLESIFALMVNKAGLRPSSPAGRLVWRVCGYSWVLGFMFWSLPKVQFRQLRCVVNGGD</sequence>
<dbReference type="GO" id="GO:0016020">
    <property type="term" value="C:membrane"/>
    <property type="evidence" value="ECO:0007669"/>
    <property type="project" value="UniProtKB-SubCell"/>
</dbReference>
<keyword evidence="4 5" id="KW-0472">Membrane</keyword>
<evidence type="ECO:0000256" key="5">
    <source>
        <dbReference type="SAM" id="Phobius"/>
    </source>
</evidence>
<evidence type="ECO:0000313" key="8">
    <source>
        <dbReference type="Proteomes" id="UP001172673"/>
    </source>
</evidence>
<feature type="transmembrane region" description="Helical" evidence="5">
    <location>
        <begin position="324"/>
        <end position="341"/>
    </location>
</feature>
<gene>
    <name evidence="7" type="ORF">H2200_009876</name>
</gene>
<proteinExistence type="predicted"/>
<keyword evidence="2 5" id="KW-0812">Transmembrane</keyword>
<organism evidence="7 8">
    <name type="scientific">Cladophialophora chaetospira</name>
    <dbReference type="NCBI Taxonomy" id="386627"/>
    <lineage>
        <taxon>Eukaryota</taxon>
        <taxon>Fungi</taxon>
        <taxon>Dikarya</taxon>
        <taxon>Ascomycota</taxon>
        <taxon>Pezizomycotina</taxon>
        <taxon>Eurotiomycetes</taxon>
        <taxon>Chaetothyriomycetidae</taxon>
        <taxon>Chaetothyriales</taxon>
        <taxon>Herpotrichiellaceae</taxon>
        <taxon>Cladophialophora</taxon>
    </lineage>
</organism>
<feature type="transmembrane region" description="Helical" evidence="5">
    <location>
        <begin position="387"/>
        <end position="405"/>
    </location>
</feature>
<comment type="caution">
    <text evidence="7">The sequence shown here is derived from an EMBL/GenBank/DDBJ whole genome shotgun (WGS) entry which is preliminary data.</text>
</comment>
<feature type="transmembrane region" description="Helical" evidence="5">
    <location>
        <begin position="6"/>
        <end position="22"/>
    </location>
</feature>
<feature type="domain" description="Wax synthase" evidence="6">
    <location>
        <begin position="271"/>
        <end position="356"/>
    </location>
</feature>
<evidence type="ECO:0000256" key="2">
    <source>
        <dbReference type="ARBA" id="ARBA00022692"/>
    </source>
</evidence>
<dbReference type="Proteomes" id="UP001172673">
    <property type="component" value="Unassembled WGS sequence"/>
</dbReference>
<comment type="subcellular location">
    <subcellularLocation>
        <location evidence="1">Membrane</location>
        <topology evidence="1">Multi-pass membrane protein</topology>
    </subcellularLocation>
</comment>
<keyword evidence="3 5" id="KW-1133">Transmembrane helix</keyword>
<evidence type="ECO:0000259" key="6">
    <source>
        <dbReference type="Pfam" id="PF13813"/>
    </source>
</evidence>
<dbReference type="Pfam" id="PF13813">
    <property type="entry name" value="MBOAT_2"/>
    <property type="match status" value="1"/>
</dbReference>
<feature type="transmembrane region" description="Helical" evidence="5">
    <location>
        <begin position="244"/>
        <end position="265"/>
    </location>
</feature>
<keyword evidence="8" id="KW-1185">Reference proteome</keyword>
<reference evidence="7" key="1">
    <citation type="submission" date="2022-10" db="EMBL/GenBank/DDBJ databases">
        <title>Culturing micro-colonial fungi from biological soil crusts in the Mojave desert and describing Neophaeococcomyces mojavensis, and introducing the new genera and species Taxawa tesnikishii.</title>
        <authorList>
            <person name="Kurbessoian T."/>
            <person name="Stajich J.E."/>
        </authorList>
    </citation>
    <scope>NUCLEOTIDE SEQUENCE</scope>
    <source>
        <strain evidence="7">TK_41</strain>
    </source>
</reference>
<evidence type="ECO:0000256" key="1">
    <source>
        <dbReference type="ARBA" id="ARBA00004141"/>
    </source>
</evidence>
<dbReference type="InterPro" id="IPR032805">
    <property type="entry name" value="Wax_synthase_dom"/>
</dbReference>
<evidence type="ECO:0000256" key="4">
    <source>
        <dbReference type="ARBA" id="ARBA00023136"/>
    </source>
</evidence>